<dbReference type="GO" id="GO:0005615">
    <property type="term" value="C:extracellular space"/>
    <property type="evidence" value="ECO:0007669"/>
    <property type="project" value="TreeGrafter"/>
</dbReference>
<feature type="domain" description="Tyrosine-protein kinase ephrin type A/B receptor-like" evidence="1">
    <location>
        <begin position="157"/>
        <end position="204"/>
    </location>
</feature>
<sequence>CSSVCNHTKDIPILCINDVMIRKKRSFEDTKAQYNVTLDISLLPDVNQYQPMTTLTTIRDEIVRSIKNNIESQFTLTSEHLQLLPLCQIGQTLQDQTCVDCLAGHYVTQDHICMPCTRGWYNEKPLQTLCQKCPEGKTTQSDGTVSHSQCVSVCDLGSYFNVETSMCEQCPLAHYQDKEAEWECMPCPTGLTTKSIGAKSVEDCQALCVVGREVGEDGECRPCLIGTFHSGSDTGPH</sequence>
<dbReference type="GO" id="GO:0007165">
    <property type="term" value="P:signal transduction"/>
    <property type="evidence" value="ECO:0007669"/>
    <property type="project" value="TreeGrafter"/>
</dbReference>
<feature type="domain" description="Tyrosine-protein kinase ephrin type A/B receptor-like" evidence="1">
    <location>
        <begin position="105"/>
        <end position="150"/>
    </location>
</feature>
<accession>A0AAV2HAR6</accession>
<dbReference type="GO" id="GO:0009986">
    <property type="term" value="C:cell surface"/>
    <property type="evidence" value="ECO:0007669"/>
    <property type="project" value="TreeGrafter"/>
</dbReference>
<dbReference type="SMART" id="SM01411">
    <property type="entry name" value="Ephrin_rec_like"/>
    <property type="match status" value="2"/>
</dbReference>
<dbReference type="Pfam" id="PF07699">
    <property type="entry name" value="Ephrin_rec_like"/>
    <property type="match status" value="2"/>
</dbReference>
<keyword evidence="3" id="KW-1185">Reference proteome</keyword>
<dbReference type="Gene3D" id="2.10.50.10">
    <property type="entry name" value="Tumor Necrosis Factor Receptor, subunit A, domain 2"/>
    <property type="match status" value="2"/>
</dbReference>
<dbReference type="SUPFAM" id="SSF57184">
    <property type="entry name" value="Growth factor receptor domain"/>
    <property type="match status" value="1"/>
</dbReference>
<protein>
    <recommendedName>
        <fullName evidence="1">Tyrosine-protein kinase ephrin type A/B receptor-like domain-containing protein</fullName>
    </recommendedName>
</protein>
<dbReference type="PANTHER" id="PTHR24046:SF5">
    <property type="entry name" value="EGF-LIKE DOMAIN-CONTAINING PROTEIN"/>
    <property type="match status" value="1"/>
</dbReference>
<organism evidence="2 3">
    <name type="scientific">Lymnaea stagnalis</name>
    <name type="common">Great pond snail</name>
    <name type="synonym">Helix stagnalis</name>
    <dbReference type="NCBI Taxonomy" id="6523"/>
    <lineage>
        <taxon>Eukaryota</taxon>
        <taxon>Metazoa</taxon>
        <taxon>Spiralia</taxon>
        <taxon>Lophotrochozoa</taxon>
        <taxon>Mollusca</taxon>
        <taxon>Gastropoda</taxon>
        <taxon>Heterobranchia</taxon>
        <taxon>Euthyneura</taxon>
        <taxon>Panpulmonata</taxon>
        <taxon>Hygrophila</taxon>
        <taxon>Lymnaeoidea</taxon>
        <taxon>Lymnaeidae</taxon>
        <taxon>Lymnaea</taxon>
    </lineage>
</organism>
<dbReference type="Proteomes" id="UP001497497">
    <property type="component" value="Unassembled WGS sequence"/>
</dbReference>
<evidence type="ECO:0000313" key="3">
    <source>
        <dbReference type="Proteomes" id="UP001497497"/>
    </source>
</evidence>
<feature type="non-terminal residue" evidence="2">
    <location>
        <position position="1"/>
    </location>
</feature>
<evidence type="ECO:0000259" key="1">
    <source>
        <dbReference type="Pfam" id="PF07699"/>
    </source>
</evidence>
<dbReference type="InterPro" id="IPR052071">
    <property type="entry name" value="SCUB_EGF-like_domain"/>
</dbReference>
<dbReference type="PANTHER" id="PTHR24046">
    <property type="entry name" value="SIGNAL PEPTIDE, CUB AND EGF-LIKE DOMAIN-CONTAINING"/>
    <property type="match status" value="1"/>
</dbReference>
<name>A0AAV2HAR6_LYMST</name>
<comment type="caution">
    <text evidence="2">The sequence shown here is derived from an EMBL/GenBank/DDBJ whole genome shotgun (WGS) entry which is preliminary data.</text>
</comment>
<dbReference type="EMBL" id="CAXITT010000076">
    <property type="protein sequence ID" value="CAL1530793.1"/>
    <property type="molecule type" value="Genomic_DNA"/>
</dbReference>
<dbReference type="AlphaFoldDB" id="A0AAV2HAR6"/>
<proteinExistence type="predicted"/>
<reference evidence="2 3" key="1">
    <citation type="submission" date="2024-04" db="EMBL/GenBank/DDBJ databases">
        <authorList>
            <consortium name="Genoscope - CEA"/>
            <person name="William W."/>
        </authorList>
    </citation>
    <scope>NUCLEOTIDE SEQUENCE [LARGE SCALE GENOMIC DNA]</scope>
</reference>
<evidence type="ECO:0000313" key="2">
    <source>
        <dbReference type="EMBL" id="CAL1530793.1"/>
    </source>
</evidence>
<gene>
    <name evidence="2" type="ORF">GSLYS_00004918001</name>
</gene>
<dbReference type="InterPro" id="IPR011641">
    <property type="entry name" value="Tyr-kin_ephrin_A/B_rcpt-like"/>
</dbReference>
<dbReference type="InterPro" id="IPR009030">
    <property type="entry name" value="Growth_fac_rcpt_cys_sf"/>
</dbReference>
<feature type="non-terminal residue" evidence="2">
    <location>
        <position position="237"/>
    </location>
</feature>
<dbReference type="FunFam" id="2.10.50.10:FF:000018">
    <property type="entry name" value="Sushi, von Willebrand factor type A, EGF and pentraxin domain-containing 1"/>
    <property type="match status" value="1"/>
</dbReference>